<dbReference type="RefSeq" id="WP_304540407.1">
    <property type="nucleotide sequence ID" value="NZ_JARPTC010000001.1"/>
</dbReference>
<dbReference type="EMBL" id="JARPTC010000001">
    <property type="protein sequence ID" value="MDO7785791.1"/>
    <property type="molecule type" value="Genomic_DNA"/>
</dbReference>
<dbReference type="Gene3D" id="3.40.50.300">
    <property type="entry name" value="P-loop containing nucleotide triphosphate hydrolases"/>
    <property type="match status" value="1"/>
</dbReference>
<keyword evidence="1" id="KW-0472">Membrane</keyword>
<reference evidence="3" key="1">
    <citation type="journal article" date="2023" name="J. Hazard. Mater.">
        <title>Anaerobic biodegradation of pyrene and benzo[a]pyrene by a new sulfate-reducing Desulforamulus aquiferis strain DSA.</title>
        <authorList>
            <person name="Zhang Z."/>
            <person name="Sun J."/>
            <person name="Gong X."/>
            <person name="Wang C."/>
            <person name="Wang H."/>
        </authorList>
    </citation>
    <scope>NUCLEOTIDE SEQUENCE</scope>
    <source>
        <strain evidence="3">DSA</strain>
    </source>
</reference>
<feature type="domain" description="CobQ/CobB/MinD/ParA nucleotide binding" evidence="2">
    <location>
        <begin position="395"/>
        <end position="579"/>
    </location>
</feature>
<comment type="caution">
    <text evidence="3">The sequence shown here is derived from an EMBL/GenBank/DDBJ whole genome shotgun (WGS) entry which is preliminary data.</text>
</comment>
<evidence type="ECO:0000313" key="4">
    <source>
        <dbReference type="Proteomes" id="UP001172911"/>
    </source>
</evidence>
<organism evidence="3 4">
    <name type="scientific">Desulforamulus aquiferis</name>
    <dbReference type="NCBI Taxonomy" id="1397668"/>
    <lineage>
        <taxon>Bacteria</taxon>
        <taxon>Bacillati</taxon>
        <taxon>Bacillota</taxon>
        <taxon>Clostridia</taxon>
        <taxon>Eubacteriales</taxon>
        <taxon>Peptococcaceae</taxon>
        <taxon>Desulforamulus</taxon>
    </lineage>
</organism>
<proteinExistence type="predicted"/>
<evidence type="ECO:0000313" key="3">
    <source>
        <dbReference type="EMBL" id="MDO7785791.1"/>
    </source>
</evidence>
<dbReference type="InterPro" id="IPR050625">
    <property type="entry name" value="ParA/MinD_ATPase"/>
</dbReference>
<dbReference type="Pfam" id="PF01656">
    <property type="entry name" value="CbiA"/>
    <property type="match status" value="1"/>
</dbReference>
<dbReference type="Proteomes" id="UP001172911">
    <property type="component" value="Unassembled WGS sequence"/>
</dbReference>
<dbReference type="GO" id="GO:0051782">
    <property type="term" value="P:negative regulation of cell division"/>
    <property type="evidence" value="ECO:0007669"/>
    <property type="project" value="TreeGrafter"/>
</dbReference>
<feature type="transmembrane region" description="Helical" evidence="1">
    <location>
        <begin position="29"/>
        <end position="49"/>
    </location>
</feature>
<dbReference type="GO" id="GO:0016887">
    <property type="term" value="F:ATP hydrolysis activity"/>
    <property type="evidence" value="ECO:0007669"/>
    <property type="project" value="TreeGrafter"/>
</dbReference>
<accession>A0AAW7Z8J0</accession>
<dbReference type="InterPro" id="IPR027417">
    <property type="entry name" value="P-loop_NTPase"/>
</dbReference>
<dbReference type="PANTHER" id="PTHR43384">
    <property type="entry name" value="SEPTUM SITE-DETERMINING PROTEIN MIND HOMOLOG, CHLOROPLASTIC-RELATED"/>
    <property type="match status" value="1"/>
</dbReference>
<keyword evidence="1" id="KW-0812">Transmembrane</keyword>
<dbReference type="AlphaFoldDB" id="A0AAW7Z8J0"/>
<gene>
    <name evidence="3" type="ORF">P6N53_00905</name>
</gene>
<dbReference type="InterPro" id="IPR002586">
    <property type="entry name" value="CobQ/CobB/MinD/ParA_Nub-bd_dom"/>
</dbReference>
<keyword evidence="1" id="KW-1133">Transmembrane helix</keyword>
<keyword evidence="4" id="KW-1185">Reference proteome</keyword>
<evidence type="ECO:0000259" key="2">
    <source>
        <dbReference type="Pfam" id="PF01656"/>
    </source>
</evidence>
<protein>
    <submittedName>
        <fullName evidence="3">Division plane positioning ATPase MipZ</fullName>
    </submittedName>
</protein>
<reference evidence="3" key="2">
    <citation type="submission" date="2023-03" db="EMBL/GenBank/DDBJ databases">
        <authorList>
            <person name="Zhang Z."/>
        </authorList>
    </citation>
    <scope>NUCLEOTIDE SEQUENCE</scope>
    <source>
        <strain evidence="3">DSA</strain>
    </source>
</reference>
<dbReference type="GO" id="GO:0005829">
    <property type="term" value="C:cytosol"/>
    <property type="evidence" value="ECO:0007669"/>
    <property type="project" value="TreeGrafter"/>
</dbReference>
<dbReference type="SUPFAM" id="SSF52540">
    <property type="entry name" value="P-loop containing nucleoside triphosphate hydrolases"/>
    <property type="match status" value="1"/>
</dbReference>
<dbReference type="GO" id="GO:0009898">
    <property type="term" value="C:cytoplasmic side of plasma membrane"/>
    <property type="evidence" value="ECO:0007669"/>
    <property type="project" value="TreeGrafter"/>
</dbReference>
<feature type="transmembrane region" description="Helical" evidence="1">
    <location>
        <begin position="55"/>
        <end position="73"/>
    </location>
</feature>
<evidence type="ECO:0000256" key="1">
    <source>
        <dbReference type="SAM" id="Phobius"/>
    </source>
</evidence>
<dbReference type="GO" id="GO:0005524">
    <property type="term" value="F:ATP binding"/>
    <property type="evidence" value="ECO:0007669"/>
    <property type="project" value="TreeGrafter"/>
</dbReference>
<sequence length="614" mass="69162">MSQNDDSVYFPDDVREDVALFANITLFRAAVYIVMPLFIGVIFFLFLPFSIGIRLASLFFFPAAGLVTVLADIPGRIRRYKRYLKEPSRRKSGSPSEEVSIQKMVGVGFFSGPYVHYKDGSAAVFLRAEPPPWEQLTYGQKIYIEEIFVTAARRAFSSGLEVNIYADVDRDLCREEWDRRESQYNGMEDDGLKELGLSRLRYHREFTQAKKTEYHIRLRAVPGMVEMSGRPGSSEERRRMMEEVLQDAAGGMIMELNRASITVSALGSEAIRNLTAKQFNPVAWRRVLPPVETDWTIPGLYWDEDDTNPEQEKVKNEGLIKRLLNRNAKNKQLQSGIPESDLDVIMPVPKPQNRNKFSLAGMFKALFQRFKRKSKPTGAYDPLPNVITVWSPVPAGKTFTAVNLAVSLAWRGHNVILVDLDLRKPAVHNWFKIYNTGGLKEMLASPKRNPWTVGFTPKEVPGLLVLSGTGNEPILSSENTIVDMLGNLSRQVGYIVVDAGSSDDISTNIALGVANRVLLVADQDPYRLENIAMVLDTKEAELDMNKVYVVANKVVESPHLRIEDIRAKLELKVDYQVPERTTEVLEGMSSKIPPSLYSQEISSSFREIALDMAS</sequence>
<name>A0AAW7Z8J0_9FIRM</name>
<dbReference type="PANTHER" id="PTHR43384:SF13">
    <property type="entry name" value="SLR0110 PROTEIN"/>
    <property type="match status" value="1"/>
</dbReference>